<evidence type="ECO:0000256" key="1">
    <source>
        <dbReference type="SAM" id="MobiDB-lite"/>
    </source>
</evidence>
<protein>
    <submittedName>
        <fullName evidence="2">Uncharacterized protein</fullName>
    </submittedName>
</protein>
<evidence type="ECO:0000313" key="2">
    <source>
        <dbReference type="EMBL" id="GFD44617.1"/>
    </source>
</evidence>
<organism evidence="2">
    <name type="scientific">Tanacetum cinerariifolium</name>
    <name type="common">Dalmatian daisy</name>
    <name type="synonym">Chrysanthemum cinerariifolium</name>
    <dbReference type="NCBI Taxonomy" id="118510"/>
    <lineage>
        <taxon>Eukaryota</taxon>
        <taxon>Viridiplantae</taxon>
        <taxon>Streptophyta</taxon>
        <taxon>Embryophyta</taxon>
        <taxon>Tracheophyta</taxon>
        <taxon>Spermatophyta</taxon>
        <taxon>Magnoliopsida</taxon>
        <taxon>eudicotyledons</taxon>
        <taxon>Gunneridae</taxon>
        <taxon>Pentapetalae</taxon>
        <taxon>asterids</taxon>
        <taxon>campanulids</taxon>
        <taxon>Asterales</taxon>
        <taxon>Asteraceae</taxon>
        <taxon>Asteroideae</taxon>
        <taxon>Anthemideae</taxon>
        <taxon>Anthemidinae</taxon>
        <taxon>Tanacetum</taxon>
    </lineage>
</organism>
<feature type="compositionally biased region" description="Polar residues" evidence="1">
    <location>
        <begin position="35"/>
        <end position="50"/>
    </location>
</feature>
<dbReference type="EMBL" id="BKCJ011626666">
    <property type="protein sequence ID" value="GFD44617.1"/>
    <property type="molecule type" value="Genomic_DNA"/>
</dbReference>
<name>A0A699WBE4_TANCI</name>
<dbReference type="AlphaFoldDB" id="A0A699WBE4"/>
<comment type="caution">
    <text evidence="2">The sequence shown here is derived from an EMBL/GenBank/DDBJ whole genome shotgun (WGS) entry which is preliminary data.</text>
</comment>
<proteinExistence type="predicted"/>
<gene>
    <name evidence="2" type="ORF">Tci_916586</name>
</gene>
<reference evidence="2" key="1">
    <citation type="journal article" date="2019" name="Sci. Rep.">
        <title>Draft genome of Tanacetum cinerariifolium, the natural source of mosquito coil.</title>
        <authorList>
            <person name="Yamashiro T."/>
            <person name="Shiraishi A."/>
            <person name="Satake H."/>
            <person name="Nakayama K."/>
        </authorList>
    </citation>
    <scope>NUCLEOTIDE SEQUENCE</scope>
</reference>
<accession>A0A699WBE4</accession>
<feature type="region of interest" description="Disordered" evidence="1">
    <location>
        <begin position="31"/>
        <end position="50"/>
    </location>
</feature>
<sequence>MGGMPCCSAWARSPGSWRRCRMPPNTLGCSVLTRPPNTSGKPVRSSTAVTSAPCSSKNFWVPPVEYSCTPRRRRVETSGASRSLWYTDSRAARMSWSGILNGATKRGKMKA</sequence>